<dbReference type="GO" id="GO:0051301">
    <property type="term" value="P:cell division"/>
    <property type="evidence" value="ECO:0007669"/>
    <property type="project" value="UniProtKB-KW"/>
</dbReference>
<sequence length="302" mass="35659">MHNKFISYLKLEKNYSDLTIKSYERDLLDLINYLLEIEGVEDIKKVQTKHLRNFIINLSKKHLSEKTINRKISTIRSYFKFLLKIELINENPVVHLKNIKSRKIAYLPYTENELLKLNQYLQNSLENSDNNYKKILEYLIFRIFYETGIRRIELINIKTSQINFNNSSLKILGKRNKERIVPLSNQLLDLIYLFINKKYELGISKTETLLTDMHGQILKERYVYNLIRNLLNQVTTKENKSPHMLRHSFATHLLNNGANLNVIKDLLGHSSLAATQIYTHNSIEELKKSFNKAHPLANKNRD</sequence>
<evidence type="ECO:0000256" key="8">
    <source>
        <dbReference type="ARBA" id="ARBA00023306"/>
    </source>
</evidence>
<dbReference type="PROSITE" id="PS51898">
    <property type="entry name" value="TYR_RECOMBINASE"/>
    <property type="match status" value="1"/>
</dbReference>
<keyword evidence="2" id="KW-0963">Cytoplasm</keyword>
<feature type="domain" description="Tyr recombinase" evidence="10">
    <location>
        <begin position="102"/>
        <end position="291"/>
    </location>
</feature>
<dbReference type="RefSeq" id="WP_146292808.1">
    <property type="nucleotide sequence ID" value="NZ_SELH01000021.1"/>
</dbReference>
<dbReference type="EMBL" id="SELH01000021">
    <property type="protein sequence ID" value="TWP27855.1"/>
    <property type="molecule type" value="Genomic_DNA"/>
</dbReference>
<dbReference type="InterPro" id="IPR002104">
    <property type="entry name" value="Integrase_catalytic"/>
</dbReference>
<comment type="subcellular location">
    <subcellularLocation>
        <location evidence="1">Cytoplasm</location>
    </subcellularLocation>
</comment>
<keyword evidence="3" id="KW-0132">Cell division</keyword>
<keyword evidence="8" id="KW-0131">Cell cycle</keyword>
<dbReference type="GO" id="GO:0005737">
    <property type="term" value="C:cytoplasm"/>
    <property type="evidence" value="ECO:0007669"/>
    <property type="project" value="UniProtKB-SubCell"/>
</dbReference>
<dbReference type="OrthoDB" id="9801717at2"/>
<dbReference type="GO" id="GO:0003677">
    <property type="term" value="F:DNA binding"/>
    <property type="evidence" value="ECO:0007669"/>
    <property type="project" value="UniProtKB-UniRule"/>
</dbReference>
<evidence type="ECO:0000256" key="7">
    <source>
        <dbReference type="ARBA" id="ARBA00023172"/>
    </source>
</evidence>
<dbReference type="InterPro" id="IPR004107">
    <property type="entry name" value="Integrase_SAM-like_N"/>
</dbReference>
<dbReference type="Gene3D" id="1.10.150.130">
    <property type="match status" value="1"/>
</dbReference>
<dbReference type="PANTHER" id="PTHR30349">
    <property type="entry name" value="PHAGE INTEGRASE-RELATED"/>
    <property type="match status" value="1"/>
</dbReference>
<gene>
    <name evidence="12" type="ORF">ETU09_07120</name>
</gene>
<keyword evidence="7" id="KW-0233">DNA recombination</keyword>
<keyword evidence="4" id="KW-0159">Chromosome partition</keyword>
<dbReference type="Pfam" id="PF02899">
    <property type="entry name" value="Phage_int_SAM_1"/>
    <property type="match status" value="1"/>
</dbReference>
<dbReference type="PANTHER" id="PTHR30349:SF77">
    <property type="entry name" value="TYROSINE RECOMBINASE XERC"/>
    <property type="match status" value="1"/>
</dbReference>
<accession>A0A563DCA5</accession>
<evidence type="ECO:0000259" key="10">
    <source>
        <dbReference type="PROSITE" id="PS51898"/>
    </source>
</evidence>
<dbReference type="Proteomes" id="UP000319499">
    <property type="component" value="Unassembled WGS sequence"/>
</dbReference>
<proteinExistence type="predicted"/>
<dbReference type="GO" id="GO:0015074">
    <property type="term" value="P:DNA integration"/>
    <property type="evidence" value="ECO:0007669"/>
    <property type="project" value="UniProtKB-KW"/>
</dbReference>
<protein>
    <submittedName>
        <fullName evidence="12">Integrase</fullName>
    </submittedName>
</protein>
<dbReference type="PROSITE" id="PS51900">
    <property type="entry name" value="CB"/>
    <property type="match status" value="1"/>
</dbReference>
<name>A0A563DCA5_9FLAO</name>
<evidence type="ECO:0000313" key="12">
    <source>
        <dbReference type="EMBL" id="TWP27855.1"/>
    </source>
</evidence>
<evidence type="ECO:0000259" key="11">
    <source>
        <dbReference type="PROSITE" id="PS51900"/>
    </source>
</evidence>
<evidence type="ECO:0000256" key="1">
    <source>
        <dbReference type="ARBA" id="ARBA00004496"/>
    </source>
</evidence>
<reference evidence="12 13" key="1">
    <citation type="submission" date="2019-02" db="EMBL/GenBank/DDBJ databases">
        <title>Apibacter muscae sp. nov.: a novel member of the house fly microbiota.</title>
        <authorList>
            <person name="Park R."/>
        </authorList>
    </citation>
    <scope>NUCLEOTIDE SEQUENCE [LARGE SCALE GENOMIC DNA]</scope>
    <source>
        <strain evidence="12 13">AL1</strain>
    </source>
</reference>
<dbReference type="InterPro" id="IPR010998">
    <property type="entry name" value="Integrase_recombinase_N"/>
</dbReference>
<dbReference type="InterPro" id="IPR013762">
    <property type="entry name" value="Integrase-like_cat_sf"/>
</dbReference>
<evidence type="ECO:0000256" key="2">
    <source>
        <dbReference type="ARBA" id="ARBA00022490"/>
    </source>
</evidence>
<comment type="caution">
    <text evidence="12">The sequence shown here is derived from an EMBL/GenBank/DDBJ whole genome shotgun (WGS) entry which is preliminary data.</text>
</comment>
<keyword evidence="5" id="KW-0229">DNA integration</keyword>
<evidence type="ECO:0000256" key="9">
    <source>
        <dbReference type="PROSITE-ProRule" id="PRU01248"/>
    </source>
</evidence>
<evidence type="ECO:0000256" key="5">
    <source>
        <dbReference type="ARBA" id="ARBA00022908"/>
    </source>
</evidence>
<evidence type="ECO:0000256" key="6">
    <source>
        <dbReference type="ARBA" id="ARBA00023125"/>
    </source>
</evidence>
<dbReference type="Pfam" id="PF00589">
    <property type="entry name" value="Phage_integrase"/>
    <property type="match status" value="1"/>
</dbReference>
<dbReference type="InterPro" id="IPR011010">
    <property type="entry name" value="DNA_brk_join_enz"/>
</dbReference>
<keyword evidence="13" id="KW-1185">Reference proteome</keyword>
<organism evidence="12 13">
    <name type="scientific">Apibacter muscae</name>
    <dbReference type="NCBI Taxonomy" id="2509004"/>
    <lineage>
        <taxon>Bacteria</taxon>
        <taxon>Pseudomonadati</taxon>
        <taxon>Bacteroidota</taxon>
        <taxon>Flavobacteriia</taxon>
        <taxon>Flavobacteriales</taxon>
        <taxon>Weeksellaceae</taxon>
        <taxon>Apibacter</taxon>
    </lineage>
</organism>
<dbReference type="AlphaFoldDB" id="A0A563DCA5"/>
<evidence type="ECO:0000313" key="13">
    <source>
        <dbReference type="Proteomes" id="UP000319499"/>
    </source>
</evidence>
<dbReference type="SUPFAM" id="SSF56349">
    <property type="entry name" value="DNA breaking-rejoining enzymes"/>
    <property type="match status" value="1"/>
</dbReference>
<evidence type="ECO:0000256" key="4">
    <source>
        <dbReference type="ARBA" id="ARBA00022829"/>
    </source>
</evidence>
<dbReference type="GO" id="GO:0007059">
    <property type="term" value="P:chromosome segregation"/>
    <property type="evidence" value="ECO:0007669"/>
    <property type="project" value="UniProtKB-KW"/>
</dbReference>
<keyword evidence="6 9" id="KW-0238">DNA-binding</keyword>
<evidence type="ECO:0000256" key="3">
    <source>
        <dbReference type="ARBA" id="ARBA00022618"/>
    </source>
</evidence>
<dbReference type="InterPro" id="IPR044068">
    <property type="entry name" value="CB"/>
</dbReference>
<dbReference type="GO" id="GO:0006310">
    <property type="term" value="P:DNA recombination"/>
    <property type="evidence" value="ECO:0007669"/>
    <property type="project" value="UniProtKB-KW"/>
</dbReference>
<dbReference type="Gene3D" id="1.10.443.10">
    <property type="entry name" value="Intergrase catalytic core"/>
    <property type="match status" value="1"/>
</dbReference>
<feature type="domain" description="Core-binding (CB)" evidence="11">
    <location>
        <begin position="1"/>
        <end position="83"/>
    </location>
</feature>
<dbReference type="InterPro" id="IPR050090">
    <property type="entry name" value="Tyrosine_recombinase_XerCD"/>
</dbReference>